<keyword evidence="7" id="KW-0653">Protein transport</keyword>
<keyword evidence="7" id="KW-0813">Transport</keyword>
<evidence type="ECO:0000256" key="1">
    <source>
        <dbReference type="ARBA" id="ARBA00004162"/>
    </source>
</evidence>
<comment type="caution">
    <text evidence="8">The sequence shown here is derived from an EMBL/GenBank/DDBJ whole genome shotgun (WGS) entry which is preliminary data.</text>
</comment>
<dbReference type="GO" id="GO:0015031">
    <property type="term" value="P:protein transport"/>
    <property type="evidence" value="ECO:0007669"/>
    <property type="project" value="UniProtKB-KW"/>
</dbReference>
<dbReference type="GO" id="GO:0022857">
    <property type="term" value="F:transmembrane transporter activity"/>
    <property type="evidence" value="ECO:0007669"/>
    <property type="project" value="InterPro"/>
</dbReference>
<dbReference type="PANTHER" id="PTHR30558">
    <property type="entry name" value="EXBD MEMBRANE COMPONENT OF PMF-DRIVEN MACROMOLECULE IMPORT SYSTEM"/>
    <property type="match status" value="1"/>
</dbReference>
<dbReference type="InterPro" id="IPR003400">
    <property type="entry name" value="ExbD"/>
</dbReference>
<dbReference type="Gene3D" id="3.30.420.270">
    <property type="match status" value="1"/>
</dbReference>
<evidence type="ECO:0000313" key="8">
    <source>
        <dbReference type="EMBL" id="ODR95234.1"/>
    </source>
</evidence>
<gene>
    <name evidence="8" type="ORF">AUC70_05935</name>
</gene>
<evidence type="ECO:0000313" key="9">
    <source>
        <dbReference type="Proteomes" id="UP000094172"/>
    </source>
</evidence>
<name>A0A1E3VNY1_9HYPH</name>
<evidence type="ECO:0000256" key="3">
    <source>
        <dbReference type="ARBA" id="ARBA00022475"/>
    </source>
</evidence>
<evidence type="ECO:0000256" key="2">
    <source>
        <dbReference type="ARBA" id="ARBA00005811"/>
    </source>
</evidence>
<keyword evidence="4 7" id="KW-0812">Transmembrane</keyword>
<evidence type="ECO:0000256" key="6">
    <source>
        <dbReference type="ARBA" id="ARBA00023136"/>
    </source>
</evidence>
<reference evidence="8 9" key="1">
    <citation type="journal article" date="2016" name="Environ. Microbiol.">
        <title>New Methyloceanibacter diversity from North Sea sediments includes methanotroph containing solely the soluble methane monooxygenase.</title>
        <authorList>
            <person name="Vekeman B."/>
            <person name="Kerckhof F.M."/>
            <person name="Cremers G."/>
            <person name="de Vos P."/>
            <person name="Vandamme P."/>
            <person name="Boon N."/>
            <person name="Op den Camp H.J."/>
            <person name="Heylen K."/>
        </authorList>
    </citation>
    <scope>NUCLEOTIDE SEQUENCE [LARGE SCALE GENOMIC DNA]</scope>
    <source>
        <strain evidence="8 9">R-67176</strain>
    </source>
</reference>
<organism evidence="8 9">
    <name type="scientific">Methyloceanibacter stevinii</name>
    <dbReference type="NCBI Taxonomy" id="1774970"/>
    <lineage>
        <taxon>Bacteria</taxon>
        <taxon>Pseudomonadati</taxon>
        <taxon>Pseudomonadota</taxon>
        <taxon>Alphaproteobacteria</taxon>
        <taxon>Hyphomicrobiales</taxon>
        <taxon>Hyphomicrobiaceae</taxon>
        <taxon>Methyloceanibacter</taxon>
    </lineage>
</organism>
<protein>
    <recommendedName>
        <fullName evidence="10">Biopolymer transporter ExbD</fullName>
    </recommendedName>
</protein>
<evidence type="ECO:0008006" key="10">
    <source>
        <dbReference type="Google" id="ProtNLM"/>
    </source>
</evidence>
<evidence type="ECO:0000256" key="7">
    <source>
        <dbReference type="RuleBase" id="RU003879"/>
    </source>
</evidence>
<evidence type="ECO:0000256" key="4">
    <source>
        <dbReference type="ARBA" id="ARBA00022692"/>
    </source>
</evidence>
<evidence type="ECO:0000256" key="5">
    <source>
        <dbReference type="ARBA" id="ARBA00022989"/>
    </source>
</evidence>
<dbReference type="GO" id="GO:0005886">
    <property type="term" value="C:plasma membrane"/>
    <property type="evidence" value="ECO:0007669"/>
    <property type="project" value="UniProtKB-SubCell"/>
</dbReference>
<dbReference type="EMBL" id="LPWE01000011">
    <property type="protein sequence ID" value="ODR95234.1"/>
    <property type="molecule type" value="Genomic_DNA"/>
</dbReference>
<comment type="subcellular location">
    <subcellularLocation>
        <location evidence="1">Cell membrane</location>
        <topology evidence="1">Single-pass membrane protein</topology>
    </subcellularLocation>
    <subcellularLocation>
        <location evidence="7">Cell membrane</location>
        <topology evidence="7">Single-pass type II membrane protein</topology>
    </subcellularLocation>
</comment>
<dbReference type="AlphaFoldDB" id="A0A1E3VNY1"/>
<keyword evidence="3" id="KW-1003">Cell membrane</keyword>
<keyword evidence="9" id="KW-1185">Reference proteome</keyword>
<dbReference type="Pfam" id="PF02472">
    <property type="entry name" value="ExbD"/>
    <property type="match status" value="1"/>
</dbReference>
<dbReference type="STRING" id="1774970.AUC70_05935"/>
<keyword evidence="6" id="KW-0472">Membrane</keyword>
<comment type="similarity">
    <text evidence="2 7">Belongs to the ExbD/TolR family.</text>
</comment>
<keyword evidence="5" id="KW-1133">Transmembrane helix</keyword>
<sequence length="111" mass="12057">MTPMIDVVFLLLIFFMLAAQFGHDMAMPLKLGGGQSAYRGPPRLVDIAPTTLRLNGEPVSTGQIVGGLQALTEKPSDTIILRARDDAELQRVIETMELLKAGGFSNFVLLE</sequence>
<dbReference type="PANTHER" id="PTHR30558:SF3">
    <property type="entry name" value="BIOPOLYMER TRANSPORT PROTEIN EXBD-RELATED"/>
    <property type="match status" value="1"/>
</dbReference>
<accession>A0A1E3VNY1</accession>
<dbReference type="Proteomes" id="UP000094172">
    <property type="component" value="Unassembled WGS sequence"/>
</dbReference>
<proteinExistence type="inferred from homology"/>